<evidence type="ECO:0000256" key="1">
    <source>
        <dbReference type="ARBA" id="ARBA00009249"/>
    </source>
</evidence>
<dbReference type="GO" id="GO:0005829">
    <property type="term" value="C:cytosol"/>
    <property type="evidence" value="ECO:0007669"/>
    <property type="project" value="TreeGrafter"/>
</dbReference>
<dbReference type="CDD" id="cd06848">
    <property type="entry name" value="GCS_H"/>
    <property type="match status" value="1"/>
</dbReference>
<dbReference type="GO" id="GO:0005960">
    <property type="term" value="C:glycine cleavage complex"/>
    <property type="evidence" value="ECO:0007669"/>
    <property type="project" value="InterPro"/>
</dbReference>
<feature type="domain" description="Lipoyl-binding" evidence="3">
    <location>
        <begin position="23"/>
        <end position="105"/>
    </location>
</feature>
<dbReference type="EMBL" id="UINC01015186">
    <property type="protein sequence ID" value="SVA64130.1"/>
    <property type="molecule type" value="Genomic_DNA"/>
</dbReference>
<dbReference type="NCBIfam" id="NF002270">
    <property type="entry name" value="PRK01202.1"/>
    <property type="match status" value="1"/>
</dbReference>
<dbReference type="HAMAP" id="MF_00272">
    <property type="entry name" value="GcvH"/>
    <property type="match status" value="1"/>
</dbReference>
<evidence type="ECO:0000259" key="3">
    <source>
        <dbReference type="PROSITE" id="PS50968"/>
    </source>
</evidence>
<dbReference type="InterPro" id="IPR003016">
    <property type="entry name" value="2-oxoA_DH_lipoyl-BS"/>
</dbReference>
<dbReference type="InterPro" id="IPR017453">
    <property type="entry name" value="GCV_H_sub"/>
</dbReference>
<dbReference type="PANTHER" id="PTHR11715:SF3">
    <property type="entry name" value="GLYCINE CLEAVAGE SYSTEM H PROTEIN-RELATED"/>
    <property type="match status" value="1"/>
</dbReference>
<organism evidence="4">
    <name type="scientific">marine metagenome</name>
    <dbReference type="NCBI Taxonomy" id="408172"/>
    <lineage>
        <taxon>unclassified sequences</taxon>
        <taxon>metagenomes</taxon>
        <taxon>ecological metagenomes</taxon>
    </lineage>
</organism>
<reference evidence="4" key="1">
    <citation type="submission" date="2018-05" db="EMBL/GenBank/DDBJ databases">
        <authorList>
            <person name="Lanie J.A."/>
            <person name="Ng W.-L."/>
            <person name="Kazmierczak K.M."/>
            <person name="Andrzejewski T.M."/>
            <person name="Davidsen T.M."/>
            <person name="Wayne K.J."/>
            <person name="Tettelin H."/>
            <person name="Glass J.I."/>
            <person name="Rusch D."/>
            <person name="Podicherti R."/>
            <person name="Tsui H.-C.T."/>
            <person name="Winkler M.E."/>
        </authorList>
    </citation>
    <scope>NUCLEOTIDE SEQUENCE</scope>
</reference>
<dbReference type="PANTHER" id="PTHR11715">
    <property type="entry name" value="GLYCINE CLEAVAGE SYSTEM H PROTEIN"/>
    <property type="match status" value="1"/>
</dbReference>
<dbReference type="PROSITE" id="PS00189">
    <property type="entry name" value="LIPOYL"/>
    <property type="match status" value="1"/>
</dbReference>
<accession>A0A381XHP4</accession>
<evidence type="ECO:0000313" key="4">
    <source>
        <dbReference type="EMBL" id="SVA64130.1"/>
    </source>
</evidence>
<name>A0A381XHP4_9ZZZZ</name>
<evidence type="ECO:0000256" key="2">
    <source>
        <dbReference type="ARBA" id="ARBA00022823"/>
    </source>
</evidence>
<gene>
    <name evidence="4" type="ORF">METZ01_LOCUS116984</name>
</gene>
<dbReference type="AlphaFoldDB" id="A0A381XHP4"/>
<dbReference type="SUPFAM" id="SSF51230">
    <property type="entry name" value="Single hybrid motif"/>
    <property type="match status" value="1"/>
</dbReference>
<comment type="similarity">
    <text evidence="1">Belongs to the GcvH family.</text>
</comment>
<dbReference type="Pfam" id="PF01597">
    <property type="entry name" value="GCV_H"/>
    <property type="match status" value="1"/>
</dbReference>
<proteinExistence type="inferred from homology"/>
<dbReference type="GO" id="GO:0019464">
    <property type="term" value="P:glycine decarboxylation via glycine cleavage system"/>
    <property type="evidence" value="ECO:0007669"/>
    <property type="project" value="InterPro"/>
</dbReference>
<dbReference type="InterPro" id="IPR000089">
    <property type="entry name" value="Biotin_lipoyl"/>
</dbReference>
<keyword evidence="2" id="KW-0450">Lipoyl</keyword>
<dbReference type="InterPro" id="IPR033753">
    <property type="entry name" value="GCV_H/Fam206"/>
</dbReference>
<dbReference type="NCBIfam" id="TIGR00527">
    <property type="entry name" value="gcvH"/>
    <property type="match status" value="1"/>
</dbReference>
<dbReference type="InterPro" id="IPR002930">
    <property type="entry name" value="GCV_H"/>
</dbReference>
<protein>
    <recommendedName>
        <fullName evidence="3">Lipoyl-binding domain-containing protein</fullName>
    </recommendedName>
</protein>
<sequence length="127" mass="13742">MSEVPSNLHYTETHEWVRAEGDVLFVGITDFAQDALTEVVWVDLAEVGASVQAMGPCASVESVKSVSEVNSPLEGEVLESNTALEDNPEMINEDPYGDGWIFRLQPTDISDIEGLLDAAAYIALIGE</sequence>
<dbReference type="PROSITE" id="PS50968">
    <property type="entry name" value="BIOTINYL_LIPOYL"/>
    <property type="match status" value="1"/>
</dbReference>
<dbReference type="GO" id="GO:0009249">
    <property type="term" value="P:protein lipoylation"/>
    <property type="evidence" value="ECO:0007669"/>
    <property type="project" value="TreeGrafter"/>
</dbReference>
<dbReference type="InterPro" id="IPR011053">
    <property type="entry name" value="Single_hybrid_motif"/>
</dbReference>
<dbReference type="Gene3D" id="2.40.50.100">
    <property type="match status" value="1"/>
</dbReference>